<evidence type="ECO:0000313" key="2">
    <source>
        <dbReference type="WBParaSite" id="ACAC_0001103001-mRNA-1"/>
    </source>
</evidence>
<reference evidence="2" key="2">
    <citation type="submission" date="2017-02" db="UniProtKB">
        <authorList>
            <consortium name="WormBaseParasite"/>
        </authorList>
    </citation>
    <scope>IDENTIFICATION</scope>
</reference>
<organism evidence="1 2">
    <name type="scientific">Angiostrongylus cantonensis</name>
    <name type="common">Rat lungworm</name>
    <dbReference type="NCBI Taxonomy" id="6313"/>
    <lineage>
        <taxon>Eukaryota</taxon>
        <taxon>Metazoa</taxon>
        <taxon>Ecdysozoa</taxon>
        <taxon>Nematoda</taxon>
        <taxon>Chromadorea</taxon>
        <taxon>Rhabditida</taxon>
        <taxon>Rhabditina</taxon>
        <taxon>Rhabditomorpha</taxon>
        <taxon>Strongyloidea</taxon>
        <taxon>Metastrongylidae</taxon>
        <taxon>Angiostrongylus</taxon>
    </lineage>
</organism>
<dbReference type="WBParaSite" id="ACAC_0001103001-mRNA-1">
    <property type="protein sequence ID" value="ACAC_0001103001-mRNA-1"/>
    <property type="gene ID" value="ACAC_0001103001"/>
</dbReference>
<sequence length="75" mass="8817">MTDVEEVKAFYMVLEKFYREAHRFFMAIIGDFNANIGPRKTFEKRNIGTHGLEWKKQGERLPKFVKAIKTIHGNS</sequence>
<proteinExistence type="predicted"/>
<accession>A0A0K0DIC1</accession>
<protein>
    <submittedName>
        <fullName evidence="2">Craniofacial development protein 2-like</fullName>
    </submittedName>
</protein>
<dbReference type="STRING" id="6313.A0A0K0DIC1"/>
<name>A0A0K0DIC1_ANGCA</name>
<dbReference type="AlphaFoldDB" id="A0A0K0DIC1"/>
<reference evidence="1" key="1">
    <citation type="submission" date="2012-09" db="EMBL/GenBank/DDBJ databases">
        <authorList>
            <person name="Martin A.A."/>
        </authorList>
    </citation>
    <scope>NUCLEOTIDE SEQUENCE</scope>
</reference>
<evidence type="ECO:0000313" key="1">
    <source>
        <dbReference type="Proteomes" id="UP000035642"/>
    </source>
</evidence>
<keyword evidence="1" id="KW-1185">Reference proteome</keyword>
<dbReference type="Proteomes" id="UP000035642">
    <property type="component" value="Unassembled WGS sequence"/>
</dbReference>